<comment type="caution">
    <text evidence="1">The sequence shown here is derived from an EMBL/GenBank/DDBJ whole genome shotgun (WGS) entry which is preliminary data.</text>
</comment>
<dbReference type="EMBL" id="BLIY01000017">
    <property type="protein sequence ID" value="GFE55042.1"/>
    <property type="molecule type" value="Genomic_DNA"/>
</dbReference>
<name>A0A9W5TBF8_BABOV</name>
<proteinExistence type="predicted"/>
<accession>A0A9W5TBF8</accession>
<dbReference type="AlphaFoldDB" id="A0A9W5TBF8"/>
<reference evidence="1" key="1">
    <citation type="submission" date="2019-12" db="EMBL/GenBank/DDBJ databases">
        <title>Genome sequence of Babesia ovis.</title>
        <authorList>
            <person name="Yamagishi J."/>
            <person name="Sevinc F."/>
            <person name="Xuan X."/>
        </authorList>
    </citation>
    <scope>NUCLEOTIDE SEQUENCE</scope>
    <source>
        <strain evidence="1">Selcuk</strain>
    </source>
</reference>
<sequence length="242" mass="27522">MKSVAREISEARGQYEQLLKEWAKNQVFIDRCLKALANVLETYILFTGTNKGDVELDADKIDRIVYSYANDTVVDEPQTIVYSEAMDTIARIKESKQNEKQNVSPLTANLQNNLPGFIPLFLQHKSESAMKILYEVREMCEKYRAVALPKMEKVCEMAVKHINRQAGSMDQEEVDIAVLEAIHESFIIAVSEVHAVLKMTASISLNPDEKVEQIQAYIDEINAIRIHDVNVYWRLIKSGGKS</sequence>
<organism evidence="1 2">
    <name type="scientific">Babesia ovis</name>
    <dbReference type="NCBI Taxonomy" id="5869"/>
    <lineage>
        <taxon>Eukaryota</taxon>
        <taxon>Sar</taxon>
        <taxon>Alveolata</taxon>
        <taxon>Apicomplexa</taxon>
        <taxon>Aconoidasida</taxon>
        <taxon>Piroplasmida</taxon>
        <taxon>Babesiidae</taxon>
        <taxon>Babesia</taxon>
    </lineage>
</organism>
<dbReference type="Proteomes" id="UP001057455">
    <property type="component" value="Unassembled WGS sequence"/>
</dbReference>
<evidence type="ECO:0000313" key="1">
    <source>
        <dbReference type="EMBL" id="GFE55042.1"/>
    </source>
</evidence>
<evidence type="ECO:0000313" key="2">
    <source>
        <dbReference type="Proteomes" id="UP001057455"/>
    </source>
</evidence>
<gene>
    <name evidence="1" type="ORF">BaOVIS_024460</name>
</gene>
<dbReference type="OrthoDB" id="365122at2759"/>
<protein>
    <submittedName>
        <fullName evidence="1">Apolipo A-IV, putative</fullName>
    </submittedName>
</protein>
<keyword evidence="2" id="KW-1185">Reference proteome</keyword>